<dbReference type="GO" id="GO:0003676">
    <property type="term" value="F:nucleic acid binding"/>
    <property type="evidence" value="ECO:0007669"/>
    <property type="project" value="InterPro"/>
</dbReference>
<evidence type="ECO:0000256" key="3">
    <source>
        <dbReference type="ARBA" id="ARBA00022806"/>
    </source>
</evidence>
<dbReference type="PROSITE" id="PS51192">
    <property type="entry name" value="HELICASE_ATP_BIND_1"/>
    <property type="match status" value="1"/>
</dbReference>
<dbReference type="KEGG" id="ccot:CCAX7_29500"/>
<dbReference type="GO" id="GO:0005829">
    <property type="term" value="C:cytosol"/>
    <property type="evidence" value="ECO:0007669"/>
    <property type="project" value="TreeGrafter"/>
</dbReference>
<dbReference type="PANTHER" id="PTHR47959:SF13">
    <property type="entry name" value="ATP-DEPENDENT RNA HELICASE RHLE"/>
    <property type="match status" value="1"/>
</dbReference>
<dbReference type="SMART" id="SM00487">
    <property type="entry name" value="DEXDc"/>
    <property type="match status" value="1"/>
</dbReference>
<protein>
    <submittedName>
        <fullName evidence="8">RNA helicase</fullName>
    </submittedName>
</protein>
<dbReference type="EMBL" id="AP025739">
    <property type="protein sequence ID" value="BDI30899.1"/>
    <property type="molecule type" value="Genomic_DNA"/>
</dbReference>
<keyword evidence="3 6" id="KW-0347">Helicase</keyword>
<dbReference type="InterPro" id="IPR014001">
    <property type="entry name" value="Helicase_ATP-bd"/>
</dbReference>
<dbReference type="Proteomes" id="UP000287394">
    <property type="component" value="Chromosome"/>
</dbReference>
<dbReference type="AlphaFoldDB" id="A0A402CT22"/>
<evidence type="ECO:0000313" key="9">
    <source>
        <dbReference type="Proteomes" id="UP000287394"/>
    </source>
</evidence>
<evidence type="ECO:0000256" key="5">
    <source>
        <dbReference type="ARBA" id="ARBA00038437"/>
    </source>
</evidence>
<dbReference type="InterPro" id="IPR011545">
    <property type="entry name" value="DEAD/DEAH_box_helicase_dom"/>
</dbReference>
<keyword evidence="2 6" id="KW-0378">Hydrolase</keyword>
<dbReference type="Pfam" id="PF00271">
    <property type="entry name" value="Helicase_C"/>
    <property type="match status" value="1"/>
</dbReference>
<dbReference type="GO" id="GO:0005524">
    <property type="term" value="F:ATP binding"/>
    <property type="evidence" value="ECO:0007669"/>
    <property type="project" value="UniProtKB-KW"/>
</dbReference>
<dbReference type="CDD" id="cd18787">
    <property type="entry name" value="SF2_C_DEAD"/>
    <property type="match status" value="1"/>
</dbReference>
<evidence type="ECO:0000313" key="8">
    <source>
        <dbReference type="EMBL" id="BDI30899.1"/>
    </source>
</evidence>
<dbReference type="InterPro" id="IPR050079">
    <property type="entry name" value="DEAD_box_RNA_helicase"/>
</dbReference>
<sequence length="429" mass="45751">MQTFTDLPLTETLQRNLAAAQHETPTEIQALSLPAALTGGDLIACAQTGGGKTAVYALTILNNLSQAEGAGHSHPRALILVPTRELAVQVENNFALYGKGTGLRGVAIYGGAGMGQQIMRLRRGVDVIIATPGRLFDHMEQGNVDLSKVSILVLDEADRLLDMGFMPQVKRIVATIPDEGRQTMLFSATMDGDVEKLARAYLTDPEIVNAQPRSTAVPQIEQVVHRVTQGEKGDLLMTLLGEAREVDGGALVFTRTRHGADRLDQILAEAGLRSGCIHGDISQNQRERVLARFRAKRIDVLVATDVAARGIDVPHITHVINYDVPVCAEDYIHRIGRTGRAGRTGKAFTFVTHGDTAQLRAIEKLVGQRLDPNPPSADENRRPGGGGRGRYSGGGGGGNFRGGYGGNRSGGSGYGGGGGFDRGGSRRPR</sequence>
<dbReference type="PANTHER" id="PTHR47959">
    <property type="entry name" value="ATP-DEPENDENT RNA HELICASE RHLE-RELATED"/>
    <property type="match status" value="1"/>
</dbReference>
<dbReference type="CDD" id="cd00268">
    <property type="entry name" value="DEADc"/>
    <property type="match status" value="1"/>
</dbReference>
<dbReference type="InterPro" id="IPR000629">
    <property type="entry name" value="RNA-helicase_DEAD-box_CS"/>
</dbReference>
<dbReference type="InterPro" id="IPR001650">
    <property type="entry name" value="Helicase_C-like"/>
</dbReference>
<dbReference type="InterPro" id="IPR027417">
    <property type="entry name" value="P-loop_NTPase"/>
</dbReference>
<dbReference type="Pfam" id="PF00270">
    <property type="entry name" value="DEAD"/>
    <property type="match status" value="1"/>
</dbReference>
<dbReference type="PROSITE" id="PS51195">
    <property type="entry name" value="Q_MOTIF"/>
    <property type="match status" value="1"/>
</dbReference>
<evidence type="ECO:0000256" key="7">
    <source>
        <dbReference type="SAM" id="MobiDB-lite"/>
    </source>
</evidence>
<accession>A0A402CT22</accession>
<evidence type="ECO:0000256" key="6">
    <source>
        <dbReference type="RuleBase" id="RU000492"/>
    </source>
</evidence>
<dbReference type="InterPro" id="IPR044742">
    <property type="entry name" value="DEAD/DEAH_RhlB"/>
</dbReference>
<dbReference type="PROSITE" id="PS51194">
    <property type="entry name" value="HELICASE_CTER"/>
    <property type="match status" value="1"/>
</dbReference>
<evidence type="ECO:0000256" key="2">
    <source>
        <dbReference type="ARBA" id="ARBA00022801"/>
    </source>
</evidence>
<gene>
    <name evidence="8" type="primary">rhlE</name>
    <name evidence="8" type="ORF">CCAX7_29500</name>
</gene>
<dbReference type="GO" id="GO:0003724">
    <property type="term" value="F:RNA helicase activity"/>
    <property type="evidence" value="ECO:0007669"/>
    <property type="project" value="InterPro"/>
</dbReference>
<dbReference type="GO" id="GO:0016787">
    <property type="term" value="F:hydrolase activity"/>
    <property type="evidence" value="ECO:0007669"/>
    <property type="project" value="UniProtKB-KW"/>
</dbReference>
<name>A0A402CT22_9BACT</name>
<keyword evidence="4 6" id="KW-0067">ATP-binding</keyword>
<organism evidence="8 9">
    <name type="scientific">Capsulimonas corticalis</name>
    <dbReference type="NCBI Taxonomy" id="2219043"/>
    <lineage>
        <taxon>Bacteria</taxon>
        <taxon>Bacillati</taxon>
        <taxon>Armatimonadota</taxon>
        <taxon>Armatimonadia</taxon>
        <taxon>Capsulimonadales</taxon>
        <taxon>Capsulimonadaceae</taxon>
        <taxon>Capsulimonas</taxon>
    </lineage>
</organism>
<evidence type="ECO:0000256" key="4">
    <source>
        <dbReference type="ARBA" id="ARBA00022840"/>
    </source>
</evidence>
<dbReference type="SMART" id="SM00490">
    <property type="entry name" value="HELICc"/>
    <property type="match status" value="1"/>
</dbReference>
<feature type="compositionally biased region" description="Gly residues" evidence="7">
    <location>
        <begin position="383"/>
        <end position="422"/>
    </location>
</feature>
<dbReference type="Gene3D" id="3.40.50.300">
    <property type="entry name" value="P-loop containing nucleotide triphosphate hydrolases"/>
    <property type="match status" value="2"/>
</dbReference>
<comment type="similarity">
    <text evidence="5 6">Belongs to the DEAD box helicase family.</text>
</comment>
<proteinExistence type="inferred from homology"/>
<dbReference type="PROSITE" id="PS00039">
    <property type="entry name" value="DEAD_ATP_HELICASE"/>
    <property type="match status" value="1"/>
</dbReference>
<keyword evidence="9" id="KW-1185">Reference proteome</keyword>
<feature type="region of interest" description="Disordered" evidence="7">
    <location>
        <begin position="366"/>
        <end position="429"/>
    </location>
</feature>
<dbReference type="SUPFAM" id="SSF52540">
    <property type="entry name" value="P-loop containing nucleoside triphosphate hydrolases"/>
    <property type="match status" value="1"/>
</dbReference>
<keyword evidence="1 6" id="KW-0547">Nucleotide-binding</keyword>
<dbReference type="InterPro" id="IPR014014">
    <property type="entry name" value="RNA_helicase_DEAD_Q_motif"/>
</dbReference>
<dbReference type="RefSeq" id="WP_218025537.1">
    <property type="nucleotide sequence ID" value="NZ_AP025739.1"/>
</dbReference>
<reference evidence="8 9" key="1">
    <citation type="journal article" date="2019" name="Int. J. Syst. Evol. Microbiol.">
        <title>Capsulimonas corticalis gen. nov., sp. nov., an aerobic capsulated bacterium, of a novel bacterial order, Capsulimonadales ord. nov., of the class Armatimonadia of the phylum Armatimonadetes.</title>
        <authorList>
            <person name="Li J."/>
            <person name="Kudo C."/>
            <person name="Tonouchi A."/>
        </authorList>
    </citation>
    <scope>NUCLEOTIDE SEQUENCE [LARGE SCALE GENOMIC DNA]</scope>
    <source>
        <strain evidence="8 9">AX-7</strain>
    </source>
</reference>
<evidence type="ECO:0000256" key="1">
    <source>
        <dbReference type="ARBA" id="ARBA00022741"/>
    </source>
</evidence>